<evidence type="ECO:0000313" key="3">
    <source>
        <dbReference type="Proteomes" id="UP001149163"/>
    </source>
</evidence>
<dbReference type="GeneID" id="81423793"/>
<evidence type="ECO:0000256" key="1">
    <source>
        <dbReference type="SAM" id="SignalP"/>
    </source>
</evidence>
<keyword evidence="1" id="KW-0732">Signal</keyword>
<evidence type="ECO:0000313" key="2">
    <source>
        <dbReference type="EMBL" id="KAJ5176615.1"/>
    </source>
</evidence>
<dbReference type="EMBL" id="JAPQKN010000001">
    <property type="protein sequence ID" value="KAJ5176615.1"/>
    <property type="molecule type" value="Genomic_DNA"/>
</dbReference>
<feature type="chain" id="PRO_5040915317" evidence="1">
    <location>
        <begin position="19"/>
        <end position="305"/>
    </location>
</feature>
<name>A0A9W9LUI6_9EURO</name>
<accession>A0A9W9LUI6</accession>
<dbReference type="OrthoDB" id="3796275at2759"/>
<comment type="caution">
    <text evidence="2">The sequence shown here is derived from an EMBL/GenBank/DDBJ whole genome shotgun (WGS) entry which is preliminary data.</text>
</comment>
<protein>
    <submittedName>
        <fullName evidence="2">Uncharacterized protein</fullName>
    </submittedName>
</protein>
<reference evidence="2" key="1">
    <citation type="submission" date="2022-11" db="EMBL/GenBank/DDBJ databases">
        <authorList>
            <person name="Petersen C."/>
        </authorList>
    </citation>
    <scope>NUCLEOTIDE SEQUENCE</scope>
    <source>
        <strain evidence="2">IBT 26290</strain>
    </source>
</reference>
<gene>
    <name evidence="2" type="ORF">N7482_002492</name>
</gene>
<dbReference type="RefSeq" id="XP_056548223.1">
    <property type="nucleotide sequence ID" value="XM_056684617.1"/>
</dbReference>
<reference evidence="2" key="2">
    <citation type="journal article" date="2023" name="IMA Fungus">
        <title>Comparative genomic study of the Penicillium genus elucidates a diverse pangenome and 15 lateral gene transfer events.</title>
        <authorList>
            <person name="Petersen C."/>
            <person name="Sorensen T."/>
            <person name="Nielsen M.R."/>
            <person name="Sondergaard T.E."/>
            <person name="Sorensen J.L."/>
            <person name="Fitzpatrick D.A."/>
            <person name="Frisvad J.C."/>
            <person name="Nielsen K.L."/>
        </authorList>
    </citation>
    <scope>NUCLEOTIDE SEQUENCE</scope>
    <source>
        <strain evidence="2">IBT 26290</strain>
    </source>
</reference>
<feature type="signal peptide" evidence="1">
    <location>
        <begin position="1"/>
        <end position="18"/>
    </location>
</feature>
<dbReference type="AlphaFoldDB" id="A0A9W9LUI6"/>
<keyword evidence="3" id="KW-1185">Reference proteome</keyword>
<proteinExistence type="predicted"/>
<sequence>MLLAYLLSSHLLSSHLLSSHLLSTHLLSTHLFVTNMANTATLIAREALKEALPDLKITTKKTTSSALHPIDFVGNLQLWPNFRAEVLQTFNTQTWSATIIKTKVAGPAALGSISEEHMGVSCEASLQGRLGERVGQVLSAVLKAQWYDLMFCSFRGAELPYEGYHKIPDFAAINQAGTVKIVGEAKVPWVTTHSPSRALDMFMRGREEQFRHLLGQISLYMRETQLKYGFLSSYNETIVLRKTVVGRHWVLEYSPVIYHSDEGNTMRGTVSTLQSLYHIALLCQGGWDFGSNTGTRNQKWTTNRQ</sequence>
<organism evidence="2 3">
    <name type="scientific">Penicillium canariense</name>
    <dbReference type="NCBI Taxonomy" id="189055"/>
    <lineage>
        <taxon>Eukaryota</taxon>
        <taxon>Fungi</taxon>
        <taxon>Dikarya</taxon>
        <taxon>Ascomycota</taxon>
        <taxon>Pezizomycotina</taxon>
        <taxon>Eurotiomycetes</taxon>
        <taxon>Eurotiomycetidae</taxon>
        <taxon>Eurotiales</taxon>
        <taxon>Aspergillaceae</taxon>
        <taxon>Penicillium</taxon>
    </lineage>
</organism>
<dbReference type="Proteomes" id="UP001149163">
    <property type="component" value="Unassembled WGS sequence"/>
</dbReference>